<evidence type="ECO:0000313" key="4">
    <source>
        <dbReference type="Proteomes" id="UP000295733"/>
    </source>
</evidence>
<evidence type="ECO:0000256" key="1">
    <source>
        <dbReference type="ARBA" id="ARBA00023027"/>
    </source>
</evidence>
<name>A0A4V2SML2_RHOAD</name>
<dbReference type="Pfam" id="PF01370">
    <property type="entry name" value="Epimerase"/>
    <property type="match status" value="1"/>
</dbReference>
<dbReference type="Gene3D" id="3.40.50.720">
    <property type="entry name" value="NAD(P)-binding Rossmann-like Domain"/>
    <property type="match status" value="1"/>
</dbReference>
<gene>
    <name evidence="3" type="ORF">EV656_101668</name>
</gene>
<accession>A0A4V2SML2</accession>
<keyword evidence="4" id="KW-1185">Reference proteome</keyword>
<dbReference type="CDD" id="cd05266">
    <property type="entry name" value="SDR_a4"/>
    <property type="match status" value="1"/>
</dbReference>
<protein>
    <submittedName>
        <fullName evidence="3">Nucleoside-diphosphate-sugar epimerase</fullName>
    </submittedName>
</protein>
<feature type="domain" description="NAD-dependent epimerase/dehydratase" evidence="2">
    <location>
        <begin position="93"/>
        <end position="204"/>
    </location>
</feature>
<dbReference type="EMBL" id="SLXL01000001">
    <property type="protein sequence ID" value="TCP27756.1"/>
    <property type="molecule type" value="Genomic_DNA"/>
</dbReference>
<evidence type="ECO:0000259" key="2">
    <source>
        <dbReference type="Pfam" id="PF01370"/>
    </source>
</evidence>
<comment type="caution">
    <text evidence="3">The sequence shown here is derived from an EMBL/GenBank/DDBJ whole genome shotgun (WGS) entry which is preliminary data.</text>
</comment>
<dbReference type="PANTHER" id="PTHR43574">
    <property type="entry name" value="EPIMERASE-RELATED"/>
    <property type="match status" value="1"/>
</dbReference>
<dbReference type="SUPFAM" id="SSF51735">
    <property type="entry name" value="NAD(P)-binding Rossmann-fold domains"/>
    <property type="match status" value="1"/>
</dbReference>
<evidence type="ECO:0000313" key="3">
    <source>
        <dbReference type="EMBL" id="TCP27756.1"/>
    </source>
</evidence>
<sequence length="285" mass="30063">MTHVLLSIGHGYSARALVRLLGSDWRVIGTTRSAENAAPLQAEGVEPMIWPGGDLSPALEQATHVLSSVPPGPEGDPVVAALGPALRAAPNLRWVGYLSTTGVYGDHAGGWVSEDTPCTPGTARGHARVAAERAWADLGLPLHIFRLAGIYGPGRAPFDRIRDGSAQRVIKPGQVFSRIHVDDIAQVLAASIAAPNPGAVYNLGDDYPAPPQDVTAFAAELLGLPLPPEVDFDTADLGPMARSFYSESKRVANDRIKRELGVRLRHPDYRAGLAATLAAEGRGDG</sequence>
<reference evidence="3 4" key="1">
    <citation type="submission" date="2019-03" db="EMBL/GenBank/DDBJ databases">
        <title>Genomic Encyclopedia of Type Strains, Phase IV (KMG-IV): sequencing the most valuable type-strain genomes for metagenomic binning, comparative biology and taxonomic classification.</title>
        <authorList>
            <person name="Goeker M."/>
        </authorList>
    </citation>
    <scope>NUCLEOTIDE SEQUENCE [LARGE SCALE GENOMIC DNA]</scope>
    <source>
        <strain evidence="3 4">DSM 2781</strain>
    </source>
</reference>
<organism evidence="3 4">
    <name type="scientific">Rhodovulum adriaticum</name>
    <name type="common">Rhodopseudomonas adriatica</name>
    <dbReference type="NCBI Taxonomy" id="35804"/>
    <lineage>
        <taxon>Bacteria</taxon>
        <taxon>Pseudomonadati</taxon>
        <taxon>Pseudomonadota</taxon>
        <taxon>Alphaproteobacteria</taxon>
        <taxon>Rhodobacterales</taxon>
        <taxon>Paracoccaceae</taxon>
        <taxon>Rhodovulum</taxon>
    </lineage>
</organism>
<dbReference type="RefSeq" id="WP_132599398.1">
    <property type="nucleotide sequence ID" value="NZ_NRRP01000009.1"/>
</dbReference>
<dbReference type="Proteomes" id="UP000295733">
    <property type="component" value="Unassembled WGS sequence"/>
</dbReference>
<dbReference type="OrthoDB" id="9808276at2"/>
<dbReference type="AlphaFoldDB" id="A0A4V2SML2"/>
<proteinExistence type="predicted"/>
<dbReference type="InterPro" id="IPR001509">
    <property type="entry name" value="Epimerase_deHydtase"/>
</dbReference>
<dbReference type="InterPro" id="IPR036291">
    <property type="entry name" value="NAD(P)-bd_dom_sf"/>
</dbReference>
<keyword evidence="1" id="KW-0520">NAD</keyword>